<organism evidence="3 4">
    <name type="scientific">Nocardioides cavernaquae</name>
    <dbReference type="NCBI Taxonomy" id="2321396"/>
    <lineage>
        <taxon>Bacteria</taxon>
        <taxon>Bacillati</taxon>
        <taxon>Actinomycetota</taxon>
        <taxon>Actinomycetes</taxon>
        <taxon>Propionibacteriales</taxon>
        <taxon>Nocardioidaceae</taxon>
        <taxon>Nocardioides</taxon>
    </lineage>
</organism>
<reference evidence="4" key="1">
    <citation type="submission" date="2018-09" db="EMBL/GenBank/DDBJ databases">
        <authorList>
            <person name="Zhu H."/>
        </authorList>
    </citation>
    <scope>NUCLEOTIDE SEQUENCE [LARGE SCALE GENOMIC DNA]</scope>
    <source>
        <strain evidence="4">K1W22B-1</strain>
    </source>
</reference>
<evidence type="ECO:0000313" key="4">
    <source>
        <dbReference type="Proteomes" id="UP000276542"/>
    </source>
</evidence>
<protein>
    <recommendedName>
        <fullName evidence="1">Peptidase M20 domain-containing protein 2</fullName>
    </recommendedName>
</protein>
<dbReference type="PANTHER" id="PTHR30575">
    <property type="entry name" value="PEPTIDASE M20"/>
    <property type="match status" value="1"/>
</dbReference>
<dbReference type="Proteomes" id="UP000276542">
    <property type="component" value="Unassembled WGS sequence"/>
</dbReference>
<dbReference type="Gene3D" id="3.40.630.10">
    <property type="entry name" value="Zn peptidases"/>
    <property type="match status" value="1"/>
</dbReference>
<gene>
    <name evidence="3" type="ORF">D4739_14320</name>
</gene>
<dbReference type="PIRSF" id="PIRSF037226">
    <property type="entry name" value="Amidohydrolase_ACY1L2_prd"/>
    <property type="match status" value="1"/>
</dbReference>
<evidence type="ECO:0000313" key="3">
    <source>
        <dbReference type="EMBL" id="RJS47280.1"/>
    </source>
</evidence>
<feature type="domain" description="Peptidase M20 dimerisation" evidence="2">
    <location>
        <begin position="168"/>
        <end position="265"/>
    </location>
</feature>
<dbReference type="NCBIfam" id="TIGR01891">
    <property type="entry name" value="amidohydrolases"/>
    <property type="match status" value="1"/>
</dbReference>
<dbReference type="AlphaFoldDB" id="A0A3A5HHB6"/>
<dbReference type="SUPFAM" id="SSF55031">
    <property type="entry name" value="Bacterial exopeptidase dimerisation domain"/>
    <property type="match status" value="1"/>
</dbReference>
<dbReference type="InterPro" id="IPR017144">
    <property type="entry name" value="Xaa-Arg_dipeptidase"/>
</dbReference>
<sequence length="382" mass="39275">MTTDATLVAAPVADEVRHLATGLLGLSHDLHAHPELAWREHRSSATVATFLGRHGLQVQHPAHGLPTAFRASAGQDGPLVILCCEYDALPGLGHGCGHNVIAAAAAGAGAVLASRAAKLGGRVVVLGTPAEEGGGGKIELLRRGAFHGAAAVLLVHPGRHDQVRATFRAAASYRITFHGRAAHAAMAPETGRNALDAAVLAYQALAAARSTLRFGDQITAVIVEGGTAPNVVPARAVLRAMTRAATSAGLAALADDVRRAAEAGARATRCAQVVEPDGPVYRDVRSDPALARLAEHHLRSLGRSPLPPSPRDVLTAGSTDLGNVSHAVPALHPKLSIGDVPQHSTAFARAAVSPAGDRAVLDGATLLSLLTLDIWAGHDTER</sequence>
<dbReference type="GO" id="GO:0016805">
    <property type="term" value="F:dipeptidase activity"/>
    <property type="evidence" value="ECO:0007669"/>
    <property type="project" value="InterPro"/>
</dbReference>
<dbReference type="GO" id="GO:0046657">
    <property type="term" value="P:folic acid catabolic process"/>
    <property type="evidence" value="ECO:0007669"/>
    <property type="project" value="TreeGrafter"/>
</dbReference>
<dbReference type="Pfam" id="PF07687">
    <property type="entry name" value="M20_dimer"/>
    <property type="match status" value="1"/>
</dbReference>
<name>A0A3A5HHB6_9ACTN</name>
<dbReference type="GO" id="GO:0071713">
    <property type="term" value="F:para-aminobenzoyl-glutamate hydrolase activity"/>
    <property type="evidence" value="ECO:0007669"/>
    <property type="project" value="TreeGrafter"/>
</dbReference>
<dbReference type="InterPro" id="IPR011650">
    <property type="entry name" value="Peptidase_M20_dimer"/>
</dbReference>
<dbReference type="PANTHER" id="PTHR30575:SF0">
    <property type="entry name" value="XAA-ARG DIPEPTIDASE"/>
    <property type="match status" value="1"/>
</dbReference>
<dbReference type="EMBL" id="QYRP01000002">
    <property type="protein sequence ID" value="RJS47280.1"/>
    <property type="molecule type" value="Genomic_DNA"/>
</dbReference>
<comment type="caution">
    <text evidence="3">The sequence shown here is derived from an EMBL/GenBank/DDBJ whole genome shotgun (WGS) entry which is preliminary data.</text>
</comment>
<dbReference type="OrthoDB" id="9781032at2"/>
<dbReference type="GO" id="GO:0005737">
    <property type="term" value="C:cytoplasm"/>
    <property type="evidence" value="ECO:0007669"/>
    <property type="project" value="TreeGrafter"/>
</dbReference>
<comment type="similarity">
    <text evidence="1">Belongs to the peptidase M20A family.</text>
</comment>
<evidence type="ECO:0000259" key="2">
    <source>
        <dbReference type="Pfam" id="PF07687"/>
    </source>
</evidence>
<dbReference type="InterPro" id="IPR036264">
    <property type="entry name" value="Bact_exopeptidase_dim_dom"/>
</dbReference>
<dbReference type="RefSeq" id="WP_120061246.1">
    <property type="nucleotide sequence ID" value="NZ_QYRP01000002.1"/>
</dbReference>
<evidence type="ECO:0000256" key="1">
    <source>
        <dbReference type="PIRNR" id="PIRNR037226"/>
    </source>
</evidence>
<dbReference type="SUPFAM" id="SSF53187">
    <property type="entry name" value="Zn-dependent exopeptidases"/>
    <property type="match status" value="1"/>
</dbReference>
<dbReference type="InterPro" id="IPR017439">
    <property type="entry name" value="Amidohydrolase"/>
</dbReference>
<dbReference type="Gene3D" id="3.30.70.360">
    <property type="match status" value="1"/>
</dbReference>
<accession>A0A3A5HHB6</accession>
<keyword evidence="4" id="KW-1185">Reference proteome</keyword>
<proteinExistence type="inferred from homology"/>
<dbReference type="InterPro" id="IPR052030">
    <property type="entry name" value="Peptidase_M20/M20A_hydrolases"/>
</dbReference>